<accession>A0AA88H6I5</accession>
<keyword evidence="2" id="KW-1185">Reference proteome</keyword>
<organism evidence="1 2">
    <name type="scientific">Artemia franciscana</name>
    <name type="common">Brine shrimp</name>
    <name type="synonym">Artemia sanfranciscana</name>
    <dbReference type="NCBI Taxonomy" id="6661"/>
    <lineage>
        <taxon>Eukaryota</taxon>
        <taxon>Metazoa</taxon>
        <taxon>Ecdysozoa</taxon>
        <taxon>Arthropoda</taxon>
        <taxon>Crustacea</taxon>
        <taxon>Branchiopoda</taxon>
        <taxon>Anostraca</taxon>
        <taxon>Artemiidae</taxon>
        <taxon>Artemia</taxon>
    </lineage>
</organism>
<gene>
    <name evidence="1" type="ORF">QYM36_016699</name>
</gene>
<comment type="caution">
    <text evidence="1">The sequence shown here is derived from an EMBL/GenBank/DDBJ whole genome shotgun (WGS) entry which is preliminary data.</text>
</comment>
<reference evidence="1" key="1">
    <citation type="submission" date="2023-07" db="EMBL/GenBank/DDBJ databases">
        <title>Chromosome-level genome assembly of Artemia franciscana.</title>
        <authorList>
            <person name="Jo E."/>
        </authorList>
    </citation>
    <scope>NUCLEOTIDE SEQUENCE</scope>
    <source>
        <tissue evidence="1">Whole body</tissue>
    </source>
</reference>
<sequence length="122" mass="14219">MLDSTLRFHGHVQYQVVGVNMALGLIKRSIVTRKPKRMEKLLATVLVQPKLEFGSIANHPHYEMDKQGPEKVQRRATKLLNNLNCLQYDEYLKKLNLQNLTYSRNHRDVINDKEISGYGDRK</sequence>
<dbReference type="AlphaFoldDB" id="A0AA88H6I5"/>
<protein>
    <submittedName>
        <fullName evidence="1">Uncharacterized protein</fullName>
    </submittedName>
</protein>
<name>A0AA88H6I5_ARTSF</name>
<proteinExistence type="predicted"/>
<evidence type="ECO:0000313" key="2">
    <source>
        <dbReference type="Proteomes" id="UP001187531"/>
    </source>
</evidence>
<evidence type="ECO:0000313" key="1">
    <source>
        <dbReference type="EMBL" id="KAK2704389.1"/>
    </source>
</evidence>
<dbReference type="Proteomes" id="UP001187531">
    <property type="component" value="Unassembled WGS sequence"/>
</dbReference>
<dbReference type="EMBL" id="JAVRJZ010000021">
    <property type="protein sequence ID" value="KAK2704389.1"/>
    <property type="molecule type" value="Genomic_DNA"/>
</dbReference>